<reference evidence="5" key="1">
    <citation type="submission" date="2020-05" db="EMBL/GenBank/DDBJ databases">
        <title>Mycena genomes resolve the evolution of fungal bioluminescence.</title>
        <authorList>
            <person name="Tsai I.J."/>
        </authorList>
    </citation>
    <scope>NUCLEOTIDE SEQUENCE</scope>
    <source>
        <strain evidence="5">160909Yilan</strain>
    </source>
</reference>
<keyword evidence="4" id="KW-0449">Lipoprotein</keyword>
<protein>
    <recommendedName>
        <fullName evidence="4">1,3-beta-glucanosyltransferase</fullName>
        <ecNumber evidence="4">2.4.1.-</ecNumber>
    </recommendedName>
</protein>
<evidence type="ECO:0000256" key="2">
    <source>
        <dbReference type="ARBA" id="ARBA00023157"/>
    </source>
</evidence>
<dbReference type="Gene3D" id="3.20.20.80">
    <property type="entry name" value="Glycosidases"/>
    <property type="match status" value="1"/>
</dbReference>
<proteinExistence type="inferred from homology"/>
<keyword evidence="2" id="KW-1015">Disulfide bond</keyword>
<sequence>MAQLCSRANGLETSLVDQLVAVAGYTRNLPFLLQLGIDAIPACSVDSTLDDSRMRGRGFILCALDLPLPLNASIDTTQPTWSMNSLDQSIDTTDVFSKYDNLPAYNVDNEVLTLGATNAAAFIQAAACDIKAYLASIGSSARRLRRHLRCRRLP</sequence>
<dbReference type="InterPro" id="IPR004886">
    <property type="entry name" value="Glucanosyltransferase"/>
</dbReference>
<evidence type="ECO:0000256" key="4">
    <source>
        <dbReference type="RuleBase" id="RU361209"/>
    </source>
</evidence>
<evidence type="ECO:0000256" key="1">
    <source>
        <dbReference type="ARBA" id="ARBA00022729"/>
    </source>
</evidence>
<comment type="similarity">
    <text evidence="4">Belongs to the glycosyl hydrolase 72 family.</text>
</comment>
<dbReference type="PANTHER" id="PTHR31468:SF2">
    <property type="entry name" value="1,3-BETA-GLUCANOSYLTRANSFERASE GAS1"/>
    <property type="match status" value="1"/>
</dbReference>
<name>A0A8H6XNU4_9AGAR</name>
<dbReference type="GO" id="GO:0098552">
    <property type="term" value="C:side of membrane"/>
    <property type="evidence" value="ECO:0007669"/>
    <property type="project" value="UniProtKB-KW"/>
</dbReference>
<dbReference type="GO" id="GO:0005886">
    <property type="term" value="C:plasma membrane"/>
    <property type="evidence" value="ECO:0007669"/>
    <property type="project" value="UniProtKB-SubCell"/>
</dbReference>
<keyword evidence="4" id="KW-0808">Transferase</keyword>
<accession>A0A8H6XNU4</accession>
<keyword evidence="4" id="KW-0336">GPI-anchor</keyword>
<keyword evidence="3" id="KW-0325">Glycoprotein</keyword>
<comment type="subcellular location">
    <subcellularLocation>
        <location evidence="4">Cell membrane</location>
        <topology evidence="4">Lipid-anchor</topology>
        <topology evidence="4">GPI-anchor</topology>
    </subcellularLocation>
</comment>
<gene>
    <name evidence="5" type="ORF">MSAN_01896300</name>
</gene>
<evidence type="ECO:0000256" key="3">
    <source>
        <dbReference type="ARBA" id="ARBA00023180"/>
    </source>
</evidence>
<organism evidence="5 6">
    <name type="scientific">Mycena sanguinolenta</name>
    <dbReference type="NCBI Taxonomy" id="230812"/>
    <lineage>
        <taxon>Eukaryota</taxon>
        <taxon>Fungi</taxon>
        <taxon>Dikarya</taxon>
        <taxon>Basidiomycota</taxon>
        <taxon>Agaricomycotina</taxon>
        <taxon>Agaricomycetes</taxon>
        <taxon>Agaricomycetidae</taxon>
        <taxon>Agaricales</taxon>
        <taxon>Marasmiineae</taxon>
        <taxon>Mycenaceae</taxon>
        <taxon>Mycena</taxon>
    </lineage>
</organism>
<dbReference type="Pfam" id="PF03198">
    <property type="entry name" value="Glyco_hydro_72"/>
    <property type="match status" value="1"/>
</dbReference>
<keyword evidence="1" id="KW-0732">Signal</keyword>
<comment type="function">
    <text evidence="4">Splits internally a 1,3-beta-glucan molecule and transfers the newly generated reducing end (the donor) to the non-reducing end of another 1,3-beta-glucan molecule (the acceptor) forming a 1,3-beta linkage, resulting in the elongation of 1,3-beta-glucan chains in the cell wall.</text>
</comment>
<dbReference type="GO" id="GO:0031505">
    <property type="term" value="P:fungal-type cell wall organization"/>
    <property type="evidence" value="ECO:0007669"/>
    <property type="project" value="TreeGrafter"/>
</dbReference>
<keyword evidence="6" id="KW-1185">Reference proteome</keyword>
<keyword evidence="4" id="KW-0472">Membrane</keyword>
<dbReference type="EMBL" id="JACAZH010000020">
    <property type="protein sequence ID" value="KAF7345198.1"/>
    <property type="molecule type" value="Genomic_DNA"/>
</dbReference>
<dbReference type="PANTHER" id="PTHR31468">
    <property type="entry name" value="1,3-BETA-GLUCANOSYLTRANSFERASE GAS1"/>
    <property type="match status" value="1"/>
</dbReference>
<evidence type="ECO:0000313" key="5">
    <source>
        <dbReference type="EMBL" id="KAF7345198.1"/>
    </source>
</evidence>
<evidence type="ECO:0000313" key="6">
    <source>
        <dbReference type="Proteomes" id="UP000623467"/>
    </source>
</evidence>
<dbReference type="GO" id="GO:0042124">
    <property type="term" value="F:1,3-beta-glucanosyltransferase activity"/>
    <property type="evidence" value="ECO:0007669"/>
    <property type="project" value="TreeGrafter"/>
</dbReference>
<dbReference type="OrthoDB" id="421038at2759"/>
<dbReference type="Proteomes" id="UP000623467">
    <property type="component" value="Unassembled WGS sequence"/>
</dbReference>
<dbReference type="EC" id="2.4.1.-" evidence="4"/>
<dbReference type="AlphaFoldDB" id="A0A8H6XNU4"/>
<comment type="caution">
    <text evidence="5">The sequence shown here is derived from an EMBL/GenBank/DDBJ whole genome shotgun (WGS) entry which is preliminary data.</text>
</comment>
<dbReference type="GO" id="GO:0071970">
    <property type="term" value="P:fungal-type cell wall (1-&gt;3)-beta-D-glucan biosynthetic process"/>
    <property type="evidence" value="ECO:0007669"/>
    <property type="project" value="TreeGrafter"/>
</dbReference>